<gene>
    <name evidence="7" type="ORF">ABS768_17200</name>
</gene>
<dbReference type="SUPFAM" id="SSF48452">
    <property type="entry name" value="TPR-like"/>
    <property type="match status" value="2"/>
</dbReference>
<keyword evidence="4" id="KW-0175">Coiled coil</keyword>
<evidence type="ECO:0000313" key="8">
    <source>
        <dbReference type="Proteomes" id="UP001629059"/>
    </source>
</evidence>
<evidence type="ECO:0000313" key="7">
    <source>
        <dbReference type="EMBL" id="MFL9839247.1"/>
    </source>
</evidence>
<proteinExistence type="predicted"/>
<feature type="coiled-coil region" evidence="4">
    <location>
        <begin position="501"/>
        <end position="532"/>
    </location>
</feature>
<feature type="transmembrane region" description="Helical" evidence="5">
    <location>
        <begin position="419"/>
        <end position="438"/>
    </location>
</feature>
<dbReference type="Proteomes" id="UP001629059">
    <property type="component" value="Unassembled WGS sequence"/>
</dbReference>
<evidence type="ECO:0000256" key="4">
    <source>
        <dbReference type="SAM" id="Coils"/>
    </source>
</evidence>
<dbReference type="Gene3D" id="1.20.5.1930">
    <property type="match status" value="1"/>
</dbReference>
<keyword evidence="1" id="KW-0808">Transferase</keyword>
<sequence length="672" mass="77584">MRYILNFLVVVLFIALTSCEEQGYSSSERDVMYRNIDLTDSMDEGRRRGVLDSLTTSLFRRKYDSLTGSLLFKVAGKYYNNKNYEKYAELSRKILNVSTNSGDSLSIAKSLHYLGDYHDMKSQMDSALTYYTASEKLYRSLKDSVNTGRIQLYKAGILYNIGGFAESETLTVDALRFLKPVTNLRLIYECYVQMALSLKELGNYKASLHYFDLALQTLVKLENEHYDVAKIAMSRAACLNNIGQVYFKQEIYPKAIHYFEAGLKTASLKQYRSSLYATLLNNLASAKMYTHETTNVENMLFESLQIRETENLKYGIVSSKIKIGEFYLGKRDTVKALTYIKQGYDLAKQINSNYDILRALTLLSQNDKENMAYYTGLYISSNEYIYHLQMQTRNKFGRIAYETELMEERNKILLQKNTYIIILTLITAILFLAILYIYKLNTAKKELLYRQEQQKSNEKIYNLLLAQQSTANNARDTERRRIAMDLHDTLVNKVFTTRFNLMQLQTKNEEKKKQLVDELEATQNDIRKISHDLSENMLPQDIGFREMIKDFIKSQEAGNTLKFDLHFDKFIDWNIATGELKINLYSIIQETVHNVIKHSGASLCTITFFLESGNLRLRIWDNGTGFDPKKQVKGIGLKNLYERVRNINGDLNILSKPGKGTAINILVSLIKV</sequence>
<keyword evidence="5" id="KW-0812">Transmembrane</keyword>
<dbReference type="PROSITE" id="PS51257">
    <property type="entry name" value="PROKAR_LIPOPROTEIN"/>
    <property type="match status" value="1"/>
</dbReference>
<dbReference type="InterPro" id="IPR050482">
    <property type="entry name" value="Sensor_HK_TwoCompSys"/>
</dbReference>
<dbReference type="PANTHER" id="PTHR24421">
    <property type="entry name" value="NITRATE/NITRITE SENSOR PROTEIN NARX-RELATED"/>
    <property type="match status" value="1"/>
</dbReference>
<keyword evidence="3" id="KW-0902">Two-component regulatory system</keyword>
<evidence type="ECO:0000256" key="3">
    <source>
        <dbReference type="ARBA" id="ARBA00023012"/>
    </source>
</evidence>
<keyword evidence="7" id="KW-0067">ATP-binding</keyword>
<dbReference type="Gene3D" id="3.30.565.10">
    <property type="entry name" value="Histidine kinase-like ATPase, C-terminal domain"/>
    <property type="match status" value="1"/>
</dbReference>
<accession>A0ABW8YH73</accession>
<dbReference type="RefSeq" id="WP_408076195.1">
    <property type="nucleotide sequence ID" value="NZ_JBELQB010000017.1"/>
</dbReference>
<dbReference type="InterPro" id="IPR019734">
    <property type="entry name" value="TPR_rpt"/>
</dbReference>
<dbReference type="InterPro" id="IPR036890">
    <property type="entry name" value="HATPase_C_sf"/>
</dbReference>
<dbReference type="GO" id="GO:0005524">
    <property type="term" value="F:ATP binding"/>
    <property type="evidence" value="ECO:0007669"/>
    <property type="project" value="UniProtKB-KW"/>
</dbReference>
<dbReference type="SMART" id="SM00387">
    <property type="entry name" value="HATPase_c"/>
    <property type="match status" value="1"/>
</dbReference>
<keyword evidence="2" id="KW-0418">Kinase</keyword>
<feature type="domain" description="Histidine kinase" evidence="6">
    <location>
        <begin position="481"/>
        <end position="671"/>
    </location>
</feature>
<comment type="caution">
    <text evidence="7">The sequence shown here is derived from an EMBL/GenBank/DDBJ whole genome shotgun (WGS) entry which is preliminary data.</text>
</comment>
<dbReference type="InterPro" id="IPR011990">
    <property type="entry name" value="TPR-like_helical_dom_sf"/>
</dbReference>
<dbReference type="InterPro" id="IPR003594">
    <property type="entry name" value="HATPase_dom"/>
</dbReference>
<evidence type="ECO:0000256" key="5">
    <source>
        <dbReference type="SAM" id="Phobius"/>
    </source>
</evidence>
<evidence type="ECO:0000259" key="6">
    <source>
        <dbReference type="PROSITE" id="PS50109"/>
    </source>
</evidence>
<keyword evidence="5" id="KW-1133">Transmembrane helix</keyword>
<dbReference type="InterPro" id="IPR005467">
    <property type="entry name" value="His_kinase_dom"/>
</dbReference>
<dbReference type="PROSITE" id="PS50109">
    <property type="entry name" value="HIS_KIN"/>
    <property type="match status" value="1"/>
</dbReference>
<protein>
    <submittedName>
        <fullName evidence="7">ATP-binding protein</fullName>
    </submittedName>
</protein>
<dbReference type="Gene3D" id="1.25.40.10">
    <property type="entry name" value="Tetratricopeptide repeat domain"/>
    <property type="match status" value="2"/>
</dbReference>
<keyword evidence="5" id="KW-0472">Membrane</keyword>
<dbReference type="SUPFAM" id="SSF55874">
    <property type="entry name" value="ATPase domain of HSP90 chaperone/DNA topoisomerase II/histidine kinase"/>
    <property type="match status" value="1"/>
</dbReference>
<dbReference type="CDD" id="cd16917">
    <property type="entry name" value="HATPase_UhpB-NarQ-NarX-like"/>
    <property type="match status" value="1"/>
</dbReference>
<reference evidence="7 8" key="1">
    <citation type="submission" date="2024-06" db="EMBL/GenBank/DDBJ databases">
        <authorList>
            <person name="Kaempfer P."/>
            <person name="Viver T."/>
        </authorList>
    </citation>
    <scope>NUCLEOTIDE SEQUENCE [LARGE SCALE GENOMIC DNA]</scope>
    <source>
        <strain evidence="7 8">ST-75</strain>
    </source>
</reference>
<dbReference type="Pfam" id="PF02518">
    <property type="entry name" value="HATPase_c"/>
    <property type="match status" value="1"/>
</dbReference>
<evidence type="ECO:0000256" key="2">
    <source>
        <dbReference type="ARBA" id="ARBA00022777"/>
    </source>
</evidence>
<keyword evidence="7" id="KW-0547">Nucleotide-binding</keyword>
<keyword evidence="8" id="KW-1185">Reference proteome</keyword>
<organism evidence="7 8">
    <name type="scientific">Flavobacterium rhizophilum</name>
    <dbReference type="NCBI Taxonomy" id="3163296"/>
    <lineage>
        <taxon>Bacteria</taxon>
        <taxon>Pseudomonadati</taxon>
        <taxon>Bacteroidota</taxon>
        <taxon>Flavobacteriia</taxon>
        <taxon>Flavobacteriales</taxon>
        <taxon>Flavobacteriaceae</taxon>
        <taxon>Flavobacterium</taxon>
    </lineage>
</organism>
<dbReference type="EMBL" id="JBELQB010000017">
    <property type="protein sequence ID" value="MFL9839247.1"/>
    <property type="molecule type" value="Genomic_DNA"/>
</dbReference>
<evidence type="ECO:0000256" key="1">
    <source>
        <dbReference type="ARBA" id="ARBA00022679"/>
    </source>
</evidence>
<name>A0ABW8YH73_9FLAO</name>
<dbReference type="SMART" id="SM00028">
    <property type="entry name" value="TPR"/>
    <property type="match status" value="5"/>
</dbReference>